<dbReference type="KEGG" id="chrb:DK843_15445"/>
<keyword evidence="1" id="KW-1133">Transmembrane helix</keyword>
<accession>A0A344UJY3</accession>
<keyword evidence="1" id="KW-0472">Membrane</keyword>
<evidence type="ECO:0000313" key="2">
    <source>
        <dbReference type="EMBL" id="AXE35581.1"/>
    </source>
</evidence>
<proteinExistence type="predicted"/>
<keyword evidence="1" id="KW-0812">Transmembrane</keyword>
<dbReference type="Proteomes" id="UP000252038">
    <property type="component" value="Chromosome"/>
</dbReference>
<name>A0A344UJY3_9NEIS</name>
<dbReference type="AlphaFoldDB" id="A0A344UJY3"/>
<evidence type="ECO:0000313" key="3">
    <source>
        <dbReference type="Proteomes" id="UP000252038"/>
    </source>
</evidence>
<evidence type="ECO:0000256" key="1">
    <source>
        <dbReference type="SAM" id="Phobius"/>
    </source>
</evidence>
<reference evidence="2 3" key="1">
    <citation type="submission" date="2018-05" db="EMBL/GenBank/DDBJ databases">
        <title>Genome sequencing, assembly and analysis of the novel insecticidal bacterium, Chromobacterium phragmitis.</title>
        <authorList>
            <person name="Sparks M.E."/>
            <person name="Blackburn M.B."/>
            <person name="Gundersen-Rindal D.E."/>
        </authorList>
    </citation>
    <scope>NUCLEOTIDE SEQUENCE [LARGE SCALE GENOMIC DNA]</scope>
    <source>
        <strain evidence="2">IIBBL 274-1</strain>
    </source>
</reference>
<protein>
    <submittedName>
        <fullName evidence="2">Uncharacterized protein</fullName>
    </submittedName>
</protein>
<organism evidence="2 3">
    <name type="scientific">Chromobacterium phragmitis</name>
    <dbReference type="NCBI Taxonomy" id="2202141"/>
    <lineage>
        <taxon>Bacteria</taxon>
        <taxon>Pseudomonadati</taxon>
        <taxon>Pseudomonadota</taxon>
        <taxon>Betaproteobacteria</taxon>
        <taxon>Neisseriales</taxon>
        <taxon>Chromobacteriaceae</taxon>
        <taxon>Chromobacterium</taxon>
    </lineage>
</organism>
<gene>
    <name evidence="2" type="ORF">DK843_15445</name>
</gene>
<feature type="transmembrane region" description="Helical" evidence="1">
    <location>
        <begin position="15"/>
        <end position="35"/>
    </location>
</feature>
<dbReference type="EMBL" id="CP029554">
    <property type="protein sequence ID" value="AXE35581.1"/>
    <property type="molecule type" value="Genomic_DNA"/>
</dbReference>
<sequence>MLTIFQRFLIVEYRAPVLIMVILANILVCDISRILERKGFHLIIQSTNADSEIQQRVCYFSLEELCF</sequence>